<gene>
    <name evidence="1" type="ORF">SAMN05444350_14410</name>
</gene>
<dbReference type="eggNOG" id="ENOG50341A7">
    <property type="taxonomic scope" value="Bacteria"/>
</dbReference>
<accession>A0A1M6L451</accession>
<sequence length="159" mass="17751">MSKEGVQLAINKIADDLLALAAAVLEDDRIGTNEKVGKNTLRDSALNGDLEASISMVTGEDPIIKALFNHYVVYLEWTRPPKYKKKPPISVLKDWAAKNGIPTDAGTLWAISYAIWRDGHKGRPIFATMDKELDGLFLDDWANKLYNAIVDNLDNFFND</sequence>
<dbReference type="Proteomes" id="UP000184192">
    <property type="component" value="Unassembled WGS sequence"/>
</dbReference>
<dbReference type="EMBL" id="FQZN01000044">
    <property type="protein sequence ID" value="SHJ65987.1"/>
    <property type="molecule type" value="Genomic_DNA"/>
</dbReference>
<dbReference type="GeneID" id="92714531"/>
<dbReference type="AlphaFoldDB" id="A0A1M6L451"/>
<proteinExistence type="predicted"/>
<evidence type="ECO:0000313" key="1">
    <source>
        <dbReference type="EMBL" id="SHJ65987.1"/>
    </source>
</evidence>
<dbReference type="RefSeq" id="WP_025833820.1">
    <property type="nucleotide sequence ID" value="NZ_FQZN01000044.1"/>
</dbReference>
<protein>
    <submittedName>
        <fullName evidence="1">Uncharacterized protein</fullName>
    </submittedName>
</protein>
<name>A0A1M6L451_9BACE</name>
<reference evidence="2" key="1">
    <citation type="submission" date="2016-11" db="EMBL/GenBank/DDBJ databases">
        <authorList>
            <person name="Varghese N."/>
            <person name="Submissions S."/>
        </authorList>
    </citation>
    <scope>NUCLEOTIDE SEQUENCE [LARGE SCALE GENOMIC DNA]</scope>
    <source>
        <strain evidence="2">DSM 26884</strain>
    </source>
</reference>
<organism evidence="1 2">
    <name type="scientific">Bacteroides stercorirosoris</name>
    <dbReference type="NCBI Taxonomy" id="871324"/>
    <lineage>
        <taxon>Bacteria</taxon>
        <taxon>Pseudomonadati</taxon>
        <taxon>Bacteroidota</taxon>
        <taxon>Bacteroidia</taxon>
        <taxon>Bacteroidales</taxon>
        <taxon>Bacteroidaceae</taxon>
        <taxon>Bacteroides</taxon>
    </lineage>
</organism>
<keyword evidence="2" id="KW-1185">Reference proteome</keyword>
<evidence type="ECO:0000313" key="2">
    <source>
        <dbReference type="Proteomes" id="UP000184192"/>
    </source>
</evidence>